<reference evidence="2 3" key="1">
    <citation type="submission" date="2016-01" db="EMBL/GenBank/DDBJ databases">
        <title>Genome sequence of the yeast Holleya sinecauda.</title>
        <authorList>
            <person name="Dietrich F.S."/>
        </authorList>
    </citation>
    <scope>NUCLEOTIDE SEQUENCE [LARGE SCALE GENOMIC DNA]</scope>
    <source>
        <strain evidence="2 3">ATCC 58844</strain>
    </source>
</reference>
<organism evidence="2 3">
    <name type="scientific">Eremothecium sinecaudum</name>
    <dbReference type="NCBI Taxonomy" id="45286"/>
    <lineage>
        <taxon>Eukaryota</taxon>
        <taxon>Fungi</taxon>
        <taxon>Dikarya</taxon>
        <taxon>Ascomycota</taxon>
        <taxon>Saccharomycotina</taxon>
        <taxon>Saccharomycetes</taxon>
        <taxon>Saccharomycetales</taxon>
        <taxon>Saccharomycetaceae</taxon>
        <taxon>Eremothecium</taxon>
    </lineage>
</organism>
<sequence length="534" mass="59643">MSGKSNDELIASFSSDLSAFAFQANCAQKNFLDLYPLVATNDYNVNSSLVNRIEYDAMDLSVSEVKFLTWCCTSKDGPAAKVKRKNSGEEAVEDSKDECSLVNVFPHGKIVIFSPNGQNIVNIIQNKKELLGIYTTGSSIWILDEEKTVKHFTSTSPKPLKTFHLTDGKNEEIKNFQVLQFAQKTWLAVALEDAVYIIDPTKRRPTTVAKLEVFGCTSCRPLDEEHVIIADVEKVSVVNLKQNEVIQSWNIEAKRVAVIDQMVAVLDVEGTLSIFKTGSSKPVSRIQVENCEIIDFKETSTGNIILAWLNVNEPRFEIVTPKQISSTESIIITLPKAEVTQVSTQDLRPAQDSEDSVSGPTAPAKVTKSEQGKLNQQLIDALTGNVQNSTLIDIICIEKWSETNIKELIRTELSHDACNTLYNAIAEFLAKDVWHTNPRLHWWLNWLLILRSTHIEALNSHNKTTKRLKSSLKSCSEAFPVLLSIQGALEMLKAQAKLRHDLAQMTLKEQDPIATETMQENEVLYVNGEGDDFA</sequence>
<evidence type="ECO:0000313" key="2">
    <source>
        <dbReference type="EMBL" id="AMD20955.1"/>
    </source>
</evidence>
<dbReference type="Proteomes" id="UP000243052">
    <property type="component" value="Chromosome v"/>
</dbReference>
<accession>A0A120K2B0</accession>
<dbReference type="SUPFAM" id="SSF50978">
    <property type="entry name" value="WD40 repeat-like"/>
    <property type="match status" value="1"/>
</dbReference>
<dbReference type="OrthoDB" id="30195at2759"/>
<keyword evidence="3" id="KW-1185">Reference proteome</keyword>
<dbReference type="InterPro" id="IPR036322">
    <property type="entry name" value="WD40_repeat_dom_sf"/>
</dbReference>
<gene>
    <name evidence="2" type="ORF">AW171_hschr52884</name>
</gene>
<protein>
    <submittedName>
        <fullName evidence="2">HEL326Wp</fullName>
    </submittedName>
</protein>
<name>A0A120K2B0_9SACH</name>
<dbReference type="GeneID" id="28724227"/>
<dbReference type="AlphaFoldDB" id="A0A120K2B0"/>
<proteinExistence type="predicted"/>
<evidence type="ECO:0000256" key="1">
    <source>
        <dbReference type="SAM" id="MobiDB-lite"/>
    </source>
</evidence>
<feature type="region of interest" description="Disordered" evidence="1">
    <location>
        <begin position="343"/>
        <end position="370"/>
    </location>
</feature>
<evidence type="ECO:0000313" key="3">
    <source>
        <dbReference type="Proteomes" id="UP000243052"/>
    </source>
</evidence>
<dbReference type="RefSeq" id="XP_017987951.1">
    <property type="nucleotide sequence ID" value="XM_018132768.1"/>
</dbReference>
<dbReference type="STRING" id="45286.A0A120K2B0"/>
<dbReference type="EMBL" id="CP014245">
    <property type="protein sequence ID" value="AMD20955.1"/>
    <property type="molecule type" value="Genomic_DNA"/>
</dbReference>